<evidence type="ECO:0000256" key="1">
    <source>
        <dbReference type="ARBA" id="ARBA00004651"/>
    </source>
</evidence>
<comment type="caution">
    <text evidence="8">The sequence shown here is derived from an EMBL/GenBank/DDBJ whole genome shotgun (WGS) entry which is preliminary data.</text>
</comment>
<evidence type="ECO:0000313" key="9">
    <source>
        <dbReference type="Proteomes" id="UP000316213"/>
    </source>
</evidence>
<dbReference type="InterPro" id="IPR018076">
    <property type="entry name" value="T2SS_GspF_dom"/>
</dbReference>
<evidence type="ECO:0000256" key="2">
    <source>
        <dbReference type="ARBA" id="ARBA00022475"/>
    </source>
</evidence>
<dbReference type="Pfam" id="PF00482">
    <property type="entry name" value="T2SSF"/>
    <property type="match status" value="1"/>
</dbReference>
<gene>
    <name evidence="8" type="ORF">Pla100_47840</name>
</gene>
<keyword evidence="9" id="KW-1185">Reference proteome</keyword>
<proteinExistence type="predicted"/>
<feature type="transmembrane region" description="Helical" evidence="6">
    <location>
        <begin position="118"/>
        <end position="136"/>
    </location>
</feature>
<name>A0A5C5ZYZ8_9BACT</name>
<evidence type="ECO:0000256" key="4">
    <source>
        <dbReference type="ARBA" id="ARBA00022989"/>
    </source>
</evidence>
<keyword evidence="4 6" id="KW-1133">Transmembrane helix</keyword>
<evidence type="ECO:0000256" key="6">
    <source>
        <dbReference type="SAM" id="Phobius"/>
    </source>
</evidence>
<comment type="subcellular location">
    <subcellularLocation>
        <location evidence="1">Cell membrane</location>
        <topology evidence="1">Multi-pass membrane protein</topology>
    </subcellularLocation>
</comment>
<dbReference type="RefSeq" id="WP_231603415.1">
    <property type="nucleotide sequence ID" value="NZ_SJPM01000012.1"/>
</dbReference>
<sequence>MTDKPTQLDDDALTMLLDEIVAMVRSGRTFVEGLVDLDQSGMGPIGRAAGWVRRRIEQGHSAADAIADLSRTHREPVRIAMDVMARTGSTEPIEEAARLIRDGDEQLRQSRLAAINPLLNVIVAATVAFFVLPFMITSFAQSEPIRDAFAPSVQQINQTFRQNFLLSVVATVIVVGGFAGGVYVWLIRSIHRSDPFRDHAIFCRWLALQLGLTETARTLETAARVVGPRFAESWKTVVERVRGGSIAASSLMMPAGTPDAVQTCVADWVGGSRDTESIQNDLWQLAVLYDQRSHRRRTWWIDVVPRWVSSVLMIAVIVWLVRTMVWPLLEILKEVTP</sequence>
<evidence type="ECO:0000259" key="7">
    <source>
        <dbReference type="Pfam" id="PF00482"/>
    </source>
</evidence>
<reference evidence="8 9" key="1">
    <citation type="submission" date="2019-02" db="EMBL/GenBank/DDBJ databases">
        <title>Deep-cultivation of Planctomycetes and their phenomic and genomic characterization uncovers novel biology.</title>
        <authorList>
            <person name="Wiegand S."/>
            <person name="Jogler M."/>
            <person name="Boedeker C."/>
            <person name="Pinto D."/>
            <person name="Vollmers J."/>
            <person name="Rivas-Marin E."/>
            <person name="Kohn T."/>
            <person name="Peeters S.H."/>
            <person name="Heuer A."/>
            <person name="Rast P."/>
            <person name="Oberbeckmann S."/>
            <person name="Bunk B."/>
            <person name="Jeske O."/>
            <person name="Meyerdierks A."/>
            <person name="Storesund J.E."/>
            <person name="Kallscheuer N."/>
            <person name="Luecker S."/>
            <person name="Lage O.M."/>
            <person name="Pohl T."/>
            <person name="Merkel B.J."/>
            <person name="Hornburger P."/>
            <person name="Mueller R.-W."/>
            <person name="Bruemmer F."/>
            <person name="Labrenz M."/>
            <person name="Spormann A.M."/>
            <person name="Op Den Camp H."/>
            <person name="Overmann J."/>
            <person name="Amann R."/>
            <person name="Jetten M.S.M."/>
            <person name="Mascher T."/>
            <person name="Medema M.H."/>
            <person name="Devos D.P."/>
            <person name="Kaster A.-K."/>
            <person name="Ovreas L."/>
            <person name="Rohde M."/>
            <person name="Galperin M.Y."/>
            <person name="Jogler C."/>
        </authorList>
    </citation>
    <scope>NUCLEOTIDE SEQUENCE [LARGE SCALE GENOMIC DNA]</scope>
    <source>
        <strain evidence="8 9">Pla100</strain>
    </source>
</reference>
<accession>A0A5C5ZYZ8</accession>
<dbReference type="GO" id="GO:0005886">
    <property type="term" value="C:plasma membrane"/>
    <property type="evidence" value="ECO:0007669"/>
    <property type="project" value="UniProtKB-SubCell"/>
</dbReference>
<feature type="domain" description="Type II secretion system protein GspF" evidence="7">
    <location>
        <begin position="17"/>
        <end position="136"/>
    </location>
</feature>
<keyword evidence="3 6" id="KW-0812">Transmembrane</keyword>
<evidence type="ECO:0000256" key="5">
    <source>
        <dbReference type="ARBA" id="ARBA00023136"/>
    </source>
</evidence>
<organism evidence="8 9">
    <name type="scientific">Neorhodopirellula pilleata</name>
    <dbReference type="NCBI Taxonomy" id="2714738"/>
    <lineage>
        <taxon>Bacteria</taxon>
        <taxon>Pseudomonadati</taxon>
        <taxon>Planctomycetota</taxon>
        <taxon>Planctomycetia</taxon>
        <taxon>Pirellulales</taxon>
        <taxon>Pirellulaceae</taxon>
        <taxon>Neorhodopirellula</taxon>
    </lineage>
</organism>
<dbReference type="AlphaFoldDB" id="A0A5C5ZYZ8"/>
<feature type="transmembrane region" description="Helical" evidence="6">
    <location>
        <begin position="164"/>
        <end position="187"/>
    </location>
</feature>
<protein>
    <submittedName>
        <fullName evidence="8">Bacterial type II secretion system protein F domain protein</fullName>
    </submittedName>
</protein>
<dbReference type="Proteomes" id="UP000316213">
    <property type="component" value="Unassembled WGS sequence"/>
</dbReference>
<dbReference type="EMBL" id="SJPM01000012">
    <property type="protein sequence ID" value="TWT92247.1"/>
    <property type="molecule type" value="Genomic_DNA"/>
</dbReference>
<feature type="transmembrane region" description="Helical" evidence="6">
    <location>
        <begin position="299"/>
        <end position="321"/>
    </location>
</feature>
<keyword evidence="5 6" id="KW-0472">Membrane</keyword>
<keyword evidence="2" id="KW-1003">Cell membrane</keyword>
<evidence type="ECO:0000256" key="3">
    <source>
        <dbReference type="ARBA" id="ARBA00022692"/>
    </source>
</evidence>
<evidence type="ECO:0000313" key="8">
    <source>
        <dbReference type="EMBL" id="TWT92247.1"/>
    </source>
</evidence>